<dbReference type="InterPro" id="IPR051604">
    <property type="entry name" value="Ergot_Alk_Oxidoreductase"/>
</dbReference>
<dbReference type="RefSeq" id="WP_175127666.1">
    <property type="nucleotide sequence ID" value="NZ_CADILD010000001.1"/>
</dbReference>
<dbReference type="Proteomes" id="UP000494105">
    <property type="component" value="Unassembled WGS sequence"/>
</dbReference>
<evidence type="ECO:0000313" key="2">
    <source>
        <dbReference type="EMBL" id="CAB3828522.1"/>
    </source>
</evidence>
<name>A0A6S7DPU7_9BURK</name>
<dbReference type="Gene3D" id="3.90.25.10">
    <property type="entry name" value="UDP-galactose 4-epimerase, domain 1"/>
    <property type="match status" value="1"/>
</dbReference>
<feature type="domain" description="NmrA-like" evidence="1">
    <location>
        <begin position="3"/>
        <end position="236"/>
    </location>
</feature>
<dbReference type="SUPFAM" id="SSF51735">
    <property type="entry name" value="NAD(P)-binding Rossmann-fold domains"/>
    <property type="match status" value="1"/>
</dbReference>
<dbReference type="InterPro" id="IPR036291">
    <property type="entry name" value="NAD(P)-bd_dom_sf"/>
</dbReference>
<dbReference type="PANTHER" id="PTHR43162:SF1">
    <property type="entry name" value="PRESTALK A DIFFERENTIATION PROTEIN A"/>
    <property type="match status" value="1"/>
</dbReference>
<evidence type="ECO:0000313" key="3">
    <source>
        <dbReference type="Proteomes" id="UP000494105"/>
    </source>
</evidence>
<dbReference type="EMBL" id="CADILD010000001">
    <property type="protein sequence ID" value="CAB3828522.1"/>
    <property type="molecule type" value="Genomic_DNA"/>
</dbReference>
<proteinExistence type="predicted"/>
<gene>
    <name evidence="2" type="ORF">LMG1861_00637</name>
</gene>
<dbReference type="Pfam" id="PF05368">
    <property type="entry name" value="NmrA"/>
    <property type="match status" value="1"/>
</dbReference>
<sequence>MFAITGITGKVGGAVASRLLAAGQPVRAVLRDVARAGPWAELGCEIAIARMEDAASLTAAFEGAKGVFILPPSEFDPEPGFPEAQAVIDAVSKAIVKARPEKVVCLSTIGAQAQESNLLTQRTLMEQALRKMPMPVTFLRPAWFMENAAWDVASARDDGVIASYLLPLDKPVPMVATADVGRMAAELLQQTWDGVRIVELEGPRRVSPNDLASTFARVLDRPVRAEVVDRQTWDALFRSQGMKYPLPRMRMLDGFNDGWIDFEGPVDGIAHGDIELEKVLGELVLASAAVCGKN</sequence>
<dbReference type="AlphaFoldDB" id="A0A6S7DPU7"/>
<dbReference type="Gene3D" id="3.40.50.720">
    <property type="entry name" value="NAD(P)-binding Rossmann-like Domain"/>
    <property type="match status" value="1"/>
</dbReference>
<accession>A0A6S7DPU7</accession>
<organism evidence="2 3">
    <name type="scientific">Achromobacter piechaudii</name>
    <dbReference type="NCBI Taxonomy" id="72556"/>
    <lineage>
        <taxon>Bacteria</taxon>
        <taxon>Pseudomonadati</taxon>
        <taxon>Pseudomonadota</taxon>
        <taxon>Betaproteobacteria</taxon>
        <taxon>Burkholderiales</taxon>
        <taxon>Alcaligenaceae</taxon>
        <taxon>Achromobacter</taxon>
    </lineage>
</organism>
<protein>
    <recommendedName>
        <fullName evidence="1">NmrA-like domain-containing protein</fullName>
    </recommendedName>
</protein>
<dbReference type="InterPro" id="IPR008030">
    <property type="entry name" value="NmrA-like"/>
</dbReference>
<evidence type="ECO:0000259" key="1">
    <source>
        <dbReference type="Pfam" id="PF05368"/>
    </source>
</evidence>
<reference evidence="2 3" key="1">
    <citation type="submission" date="2020-04" db="EMBL/GenBank/DDBJ databases">
        <authorList>
            <person name="De Canck E."/>
        </authorList>
    </citation>
    <scope>NUCLEOTIDE SEQUENCE [LARGE SCALE GENOMIC DNA]</scope>
    <source>
        <strain evidence="2 3">LMG 1861</strain>
    </source>
</reference>
<dbReference type="PANTHER" id="PTHR43162">
    <property type="match status" value="1"/>
</dbReference>